<protein>
    <submittedName>
        <fullName evidence="1">Uncharacterized protein</fullName>
    </submittedName>
</protein>
<evidence type="ECO:0000313" key="1">
    <source>
        <dbReference type="EMBL" id="VAX10483.1"/>
    </source>
</evidence>
<accession>A0A3B1BEI8</accession>
<name>A0A3B1BEI8_9ZZZZ</name>
<organism evidence="1">
    <name type="scientific">hydrothermal vent metagenome</name>
    <dbReference type="NCBI Taxonomy" id="652676"/>
    <lineage>
        <taxon>unclassified sequences</taxon>
        <taxon>metagenomes</taxon>
        <taxon>ecological metagenomes</taxon>
    </lineage>
</organism>
<dbReference type="AlphaFoldDB" id="A0A3B1BEI8"/>
<reference evidence="1" key="1">
    <citation type="submission" date="2018-06" db="EMBL/GenBank/DDBJ databases">
        <authorList>
            <person name="Zhirakovskaya E."/>
        </authorList>
    </citation>
    <scope>NUCLEOTIDE SEQUENCE</scope>
</reference>
<proteinExistence type="predicted"/>
<dbReference type="EMBL" id="UOFY01000051">
    <property type="protein sequence ID" value="VAX10483.1"/>
    <property type="molecule type" value="Genomic_DNA"/>
</dbReference>
<gene>
    <name evidence="1" type="ORF">MNBD_GAMMA25-1403</name>
</gene>
<sequence>MHAVQVYIEETLNASRLQDVKNIMLTIPHVHNVEFNNKIPHDMLVEFDANHNVPIMIVEKLESEGIHPDIISA</sequence>